<dbReference type="InterPro" id="IPR044837">
    <property type="entry name" value="REM16-like"/>
</dbReference>
<evidence type="ECO:0000256" key="6">
    <source>
        <dbReference type="SAM" id="MobiDB-lite"/>
    </source>
</evidence>
<evidence type="ECO:0000256" key="5">
    <source>
        <dbReference type="ARBA" id="ARBA00023242"/>
    </source>
</evidence>
<proteinExistence type="predicted"/>
<organism evidence="8 10">
    <name type="scientific">Eleusine coracana subsp. coracana</name>
    <dbReference type="NCBI Taxonomy" id="191504"/>
    <lineage>
        <taxon>Eukaryota</taxon>
        <taxon>Viridiplantae</taxon>
        <taxon>Streptophyta</taxon>
        <taxon>Embryophyta</taxon>
        <taxon>Tracheophyta</taxon>
        <taxon>Spermatophyta</taxon>
        <taxon>Magnoliopsida</taxon>
        <taxon>Liliopsida</taxon>
        <taxon>Poales</taxon>
        <taxon>Poaceae</taxon>
        <taxon>PACMAD clade</taxon>
        <taxon>Chloridoideae</taxon>
        <taxon>Cynodonteae</taxon>
        <taxon>Eleusininae</taxon>
        <taxon>Eleusine</taxon>
    </lineage>
</organism>
<feature type="region of interest" description="Disordered" evidence="6">
    <location>
        <begin position="278"/>
        <end position="316"/>
    </location>
</feature>
<comment type="subcellular location">
    <subcellularLocation>
        <location evidence="1">Nucleus</location>
    </subcellularLocation>
</comment>
<gene>
    <name evidence="8" type="primary">ga05026</name>
    <name evidence="9" type="synonym">ga05479</name>
    <name evidence="8" type="ORF">PR202_ga05026</name>
    <name evidence="9" type="ORF">PR202_ga05479</name>
</gene>
<name>A0AAV5BT41_ELECO</name>
<evidence type="ECO:0000313" key="9">
    <source>
        <dbReference type="EMBL" id="GJM89301.1"/>
    </source>
</evidence>
<dbReference type="InterPro" id="IPR015300">
    <property type="entry name" value="DNA-bd_pseudobarrel_sf"/>
</dbReference>
<keyword evidence="3" id="KW-0238">DNA-binding</keyword>
<accession>A0AAV5BT41</accession>
<dbReference type="Gene3D" id="2.40.330.10">
    <property type="entry name" value="DNA-binding pseudobarrel domain"/>
    <property type="match status" value="1"/>
</dbReference>
<dbReference type="PANTHER" id="PTHR31391:SF3">
    <property type="entry name" value="B3 DOMAIN-CONTAINING PROTEIN OS05G0481400"/>
    <property type="match status" value="1"/>
</dbReference>
<sequence length="316" mass="34836">MATTASSARLRHGVRGAAQEAGPREPQAPRGDNQPPLFLPSRGGVSVSRAPIAEAHPSMDPPFPILPLSVLPRRFALGSSLDLSVFLTLVSGSFSCRIWAYRRCPRACSRRRGCRTRARCFWSPTNMPCCAVVAARAHGFGALVAVQSREEDTLEEFLLISSNSVLLKRAEKLKDSLDPENPSFVKTMVRSHVSRLLLAFSAKRTFLPEEFRMVLEDEEGGEFDAVYIGNRTGLSGGWRGFAMHHNLEDGDSLVFELAKPDRFKIYIIKAIDDSIVDEAESDDKDAGGDTKDEAEDDLPAAEPPKGAKRRKLRGRR</sequence>
<dbReference type="GO" id="GO:0005634">
    <property type="term" value="C:nucleus"/>
    <property type="evidence" value="ECO:0007669"/>
    <property type="project" value="UniProtKB-SubCell"/>
</dbReference>
<evidence type="ECO:0000256" key="1">
    <source>
        <dbReference type="ARBA" id="ARBA00004123"/>
    </source>
</evidence>
<evidence type="ECO:0000259" key="7">
    <source>
        <dbReference type="PROSITE" id="PS50863"/>
    </source>
</evidence>
<feature type="region of interest" description="Disordered" evidence="6">
    <location>
        <begin position="1"/>
        <end position="40"/>
    </location>
</feature>
<reference evidence="8" key="1">
    <citation type="journal article" date="2018" name="DNA Res.">
        <title>Multiple hybrid de novo genome assembly of finger millet, an orphan allotetraploid crop.</title>
        <authorList>
            <person name="Hatakeyama M."/>
            <person name="Aluri S."/>
            <person name="Balachadran M.T."/>
            <person name="Sivarajan S.R."/>
            <person name="Patrignani A."/>
            <person name="Gruter S."/>
            <person name="Poveda L."/>
            <person name="Shimizu-Inatsugi R."/>
            <person name="Baeten J."/>
            <person name="Francoijs K.J."/>
            <person name="Nataraja K.N."/>
            <person name="Reddy Y.A.N."/>
            <person name="Phadnis S."/>
            <person name="Ravikumar R.L."/>
            <person name="Schlapbach R."/>
            <person name="Sreeman S.M."/>
            <person name="Shimizu K.K."/>
        </authorList>
    </citation>
    <scope>NUCLEOTIDE SEQUENCE</scope>
</reference>
<dbReference type="EMBL" id="BQKI01000002">
    <property type="protein sequence ID" value="GJM88900.1"/>
    <property type="molecule type" value="Genomic_DNA"/>
</dbReference>
<keyword evidence="10" id="KW-1185">Reference proteome</keyword>
<feature type="domain" description="TF-B3" evidence="7">
    <location>
        <begin position="213"/>
        <end position="271"/>
    </location>
</feature>
<comment type="caution">
    <text evidence="8">The sequence shown here is derived from an EMBL/GenBank/DDBJ whole genome shotgun (WGS) entry which is preliminary data.</text>
</comment>
<dbReference type="SUPFAM" id="SSF101936">
    <property type="entry name" value="DNA-binding pseudobarrel domain"/>
    <property type="match status" value="1"/>
</dbReference>
<dbReference type="InterPro" id="IPR003340">
    <property type="entry name" value="B3_DNA-bd"/>
</dbReference>
<protein>
    <recommendedName>
        <fullName evidence="7">TF-B3 domain-containing protein</fullName>
    </recommendedName>
</protein>
<evidence type="ECO:0000256" key="2">
    <source>
        <dbReference type="ARBA" id="ARBA00023015"/>
    </source>
</evidence>
<dbReference type="AlphaFoldDB" id="A0AAV5BT41"/>
<dbReference type="CDD" id="cd10017">
    <property type="entry name" value="B3_DNA"/>
    <property type="match status" value="1"/>
</dbReference>
<keyword evidence="2" id="KW-0805">Transcription regulation</keyword>
<dbReference type="PROSITE" id="PS50863">
    <property type="entry name" value="B3"/>
    <property type="match status" value="1"/>
</dbReference>
<evidence type="ECO:0000313" key="8">
    <source>
        <dbReference type="EMBL" id="GJM88900.1"/>
    </source>
</evidence>
<feature type="compositionally biased region" description="Basic residues" evidence="6">
    <location>
        <begin position="306"/>
        <end position="316"/>
    </location>
</feature>
<evidence type="ECO:0000256" key="4">
    <source>
        <dbReference type="ARBA" id="ARBA00023163"/>
    </source>
</evidence>
<keyword evidence="4" id="KW-0804">Transcription</keyword>
<dbReference type="PANTHER" id="PTHR31391">
    <property type="entry name" value="B3 DOMAIN-CONTAINING PROTEIN OS11G0197600-RELATED"/>
    <property type="match status" value="1"/>
</dbReference>
<dbReference type="SMART" id="SM01019">
    <property type="entry name" value="B3"/>
    <property type="match status" value="1"/>
</dbReference>
<evidence type="ECO:0000313" key="10">
    <source>
        <dbReference type="Proteomes" id="UP001054889"/>
    </source>
</evidence>
<keyword evidence="5" id="KW-0539">Nucleus</keyword>
<dbReference type="EMBL" id="BQKI01000002">
    <property type="protein sequence ID" value="GJM89301.1"/>
    <property type="molecule type" value="Genomic_DNA"/>
</dbReference>
<reference evidence="8" key="2">
    <citation type="submission" date="2021-12" db="EMBL/GenBank/DDBJ databases">
        <title>Resequencing data analysis of finger millet.</title>
        <authorList>
            <person name="Hatakeyama M."/>
            <person name="Aluri S."/>
            <person name="Balachadran M.T."/>
            <person name="Sivarajan S.R."/>
            <person name="Poveda L."/>
            <person name="Shimizu-Inatsugi R."/>
            <person name="Schlapbach R."/>
            <person name="Sreeman S.M."/>
            <person name="Shimizu K.K."/>
        </authorList>
    </citation>
    <scope>NUCLEOTIDE SEQUENCE</scope>
</reference>
<dbReference type="GO" id="GO:0003677">
    <property type="term" value="F:DNA binding"/>
    <property type="evidence" value="ECO:0007669"/>
    <property type="project" value="UniProtKB-KW"/>
</dbReference>
<dbReference type="Pfam" id="PF02362">
    <property type="entry name" value="B3"/>
    <property type="match status" value="1"/>
</dbReference>
<evidence type="ECO:0000256" key="3">
    <source>
        <dbReference type="ARBA" id="ARBA00023125"/>
    </source>
</evidence>
<dbReference type="Proteomes" id="UP001054889">
    <property type="component" value="Unassembled WGS sequence"/>
</dbReference>